<dbReference type="InterPro" id="IPR013655">
    <property type="entry name" value="PAS_fold_3"/>
</dbReference>
<feature type="transmembrane region" description="Helical" evidence="14">
    <location>
        <begin position="12"/>
        <end position="32"/>
    </location>
</feature>
<dbReference type="SMART" id="SM00388">
    <property type="entry name" value="HisKA"/>
    <property type="match status" value="1"/>
</dbReference>
<dbReference type="OrthoDB" id="9791542at2"/>
<dbReference type="KEGG" id="mgm:Mmc1_2383"/>
<dbReference type="PROSITE" id="PS50109">
    <property type="entry name" value="HIS_KIN"/>
    <property type="match status" value="1"/>
</dbReference>
<feature type="transmembrane region" description="Helical" evidence="14">
    <location>
        <begin position="321"/>
        <end position="347"/>
    </location>
</feature>
<dbReference type="CDD" id="cd16922">
    <property type="entry name" value="HATPase_EvgS-ArcB-TorS-like"/>
    <property type="match status" value="1"/>
</dbReference>
<dbReference type="Pfam" id="PF13426">
    <property type="entry name" value="PAS_9"/>
    <property type="match status" value="1"/>
</dbReference>
<feature type="domain" description="PAC" evidence="18">
    <location>
        <begin position="474"/>
        <end position="528"/>
    </location>
</feature>
<dbReference type="eggNOG" id="COG0784">
    <property type="taxonomic scope" value="Bacteria"/>
</dbReference>
<dbReference type="InterPro" id="IPR036097">
    <property type="entry name" value="HisK_dim/P_sf"/>
</dbReference>
<dbReference type="InterPro" id="IPR003661">
    <property type="entry name" value="HisK_dim/P_dom"/>
</dbReference>
<dbReference type="NCBIfam" id="TIGR00229">
    <property type="entry name" value="sensory_box"/>
    <property type="match status" value="3"/>
</dbReference>
<dbReference type="EMBL" id="CP000471">
    <property type="protein sequence ID" value="ABK44883.1"/>
    <property type="molecule type" value="Genomic_DNA"/>
</dbReference>
<sequence length="1177" mass="133385">MLMDIKRILLSAWLLASLLLLLIVGLLFHRFIQHEFNRRAEQHLQFAQQFLLDELGQRRKDLQQRAASLAQSPNISGPMHLINRYEDPTRRETLVFDQEKEQLIHEVLKHIHDLNNILVVLYDTKQRPIVWINREQTKTSVGYRGFGPDGAINLTLQRPEQPSPPPQRDLAGLSHWLSKHPLYHLIHFDQEIAQAELSPMLWQSKGGEPKQAGTLLLISRLDEHFTNHIQLRTHTQVQLLHHNSTLNQKQTGTHPFQKLDLQQALTKSLDLSQLSSVPASGHSHWIDHADARLSLLHAPLDNGDLALFGFALPKEQISTSFMAFQGAAALGGGLTALMLIPLGWWFIRRQLVSPLHTLLHEIQQFHQEGRIPPRQIRYGASEFRTLTLEFRTLAHSIIEREKRLRTLSTGLEQAPISVLISDTQGNIEYVNPYFEQLTGYYSHEVLGKNPNLLKSDLNPPELFRDLWRTISAGAPWRGEFINRKKNGALHWQMAHIAPVLDNDGQITHFIALSEEITARKQADAALNESNERFRTLAQVSPVGIFQTDHDGEYIYVNTTWESITGTTSPQALSSQWDIHLHPDDQPRVQQRWQETVLHGNAFHEEYRFLRGDGTIRWVIGSAAPQRDPDRVIQGFVGTLTDITERKQMELELGKERALLRSLIDSIPDLIFYKRADGTYMGCNRAFELFCKRPEAALIGHTDQALFSPELAQLLKSGDELVINKNSCFSHEATGLFGDGHQVPFLIQKSPMHGYQGELLGLIGVARDITQRLRVEQELQQAKEDAEAANRSKSEFLAAMSHEIRTPMNVVIGMGEILLETPLNAEQTRYINSMQHAGDALLELIDNILDLSKIEAGRMTLEERAFRLDTMVISITDFFRLQALNHNLSLVVEIAPELEQQYVLGDAGRVRQVLYNLLGNALKFTEEGGVSLHLSLDANQHIHTRVSDTGIGIAPQQLERIFDNFTQEDSSVTRRFGGTGLGLAICRRFTELMGGRIWVESIEGQGSTFHMTLPLVLSHTPLHETPTTAVITPYNQGIVEAPCAFTPEHPQRPLSILLVEDSEDNRTLFKAFLQHTPHALVMVENGADALERVIVERFDLIFMDMQMPIMDGYSATRAIRQWEQQRGVPPHIIYALTAHALSGDRERSLQAGCDDHLTKPIKKRKLLEIIQQHAQPVE</sequence>
<evidence type="ECO:0000256" key="14">
    <source>
        <dbReference type="SAM" id="Phobius"/>
    </source>
</evidence>
<feature type="domain" description="PAC" evidence="18">
    <location>
        <begin position="602"/>
        <end position="654"/>
    </location>
</feature>
<dbReference type="Gene3D" id="3.40.50.2300">
    <property type="match status" value="1"/>
</dbReference>
<dbReference type="InterPro" id="IPR003594">
    <property type="entry name" value="HATPase_dom"/>
</dbReference>
<keyword evidence="4 12" id="KW-0597">Phosphoprotein</keyword>
<dbReference type="Proteomes" id="UP000002586">
    <property type="component" value="Chromosome"/>
</dbReference>
<dbReference type="Gene3D" id="1.10.287.130">
    <property type="match status" value="1"/>
</dbReference>
<evidence type="ECO:0000256" key="11">
    <source>
        <dbReference type="ARBA" id="ARBA00023306"/>
    </source>
</evidence>
<dbReference type="RefSeq" id="WP_011714003.1">
    <property type="nucleotide sequence ID" value="NC_008576.1"/>
</dbReference>
<dbReference type="InterPro" id="IPR013656">
    <property type="entry name" value="PAS_4"/>
</dbReference>
<dbReference type="Gene3D" id="3.30.565.10">
    <property type="entry name" value="Histidine kinase-like ATPase, C-terminal domain"/>
    <property type="match status" value="1"/>
</dbReference>
<comment type="catalytic activity">
    <reaction evidence="1">
        <text>ATP + protein L-histidine = ADP + protein N-phospho-L-histidine.</text>
        <dbReference type="EC" id="2.7.13.3"/>
    </reaction>
</comment>
<reference evidence="20" key="1">
    <citation type="journal article" date="2009" name="Appl. Environ. Microbiol.">
        <title>Complete genome sequence of the chemolithoautotrophic marine magnetotactic coccus strain MC-1.</title>
        <authorList>
            <person name="Schubbe S."/>
            <person name="Williams T.J."/>
            <person name="Xie G."/>
            <person name="Kiss H.E."/>
            <person name="Brettin T.S."/>
            <person name="Martinez D."/>
            <person name="Ross C.A."/>
            <person name="Schuler D."/>
            <person name="Cox B.L."/>
            <person name="Nealson K.H."/>
            <person name="Bazylinski D.A."/>
        </authorList>
    </citation>
    <scope>NUCLEOTIDE SEQUENCE [LARGE SCALE GENOMIC DNA]</scope>
    <source>
        <strain evidence="20">ATCC BAA-1437 / JCM 17883 / MC-1</strain>
    </source>
</reference>
<dbReference type="FunFam" id="3.30.565.10:FF:000010">
    <property type="entry name" value="Sensor histidine kinase RcsC"/>
    <property type="match status" value="1"/>
</dbReference>
<keyword evidence="8" id="KW-0067">ATP-binding</keyword>
<dbReference type="CDD" id="cd17546">
    <property type="entry name" value="REC_hyHK_CKI1_RcsC-like"/>
    <property type="match status" value="1"/>
</dbReference>
<dbReference type="CDD" id="cd00082">
    <property type="entry name" value="HisKA"/>
    <property type="match status" value="1"/>
</dbReference>
<dbReference type="AlphaFoldDB" id="A0LA90"/>
<dbReference type="Pfam" id="PF00512">
    <property type="entry name" value="HisKA"/>
    <property type="match status" value="1"/>
</dbReference>
<keyword evidence="14" id="KW-1133">Transmembrane helix</keyword>
<dbReference type="InterPro" id="IPR005467">
    <property type="entry name" value="His_kinase_dom"/>
</dbReference>
<dbReference type="SMART" id="SM00387">
    <property type="entry name" value="HATPase_c"/>
    <property type="match status" value="1"/>
</dbReference>
<feature type="domain" description="PAS" evidence="17">
    <location>
        <begin position="529"/>
        <end position="600"/>
    </location>
</feature>
<dbReference type="SMART" id="SM00091">
    <property type="entry name" value="PAS"/>
    <property type="match status" value="3"/>
</dbReference>
<dbReference type="Pfam" id="PF08448">
    <property type="entry name" value="PAS_4"/>
    <property type="match status" value="1"/>
</dbReference>
<dbReference type="InterPro" id="IPR001610">
    <property type="entry name" value="PAC"/>
</dbReference>
<dbReference type="InterPro" id="IPR004358">
    <property type="entry name" value="Sig_transdc_His_kin-like_C"/>
</dbReference>
<dbReference type="GO" id="GO:0005524">
    <property type="term" value="F:ATP binding"/>
    <property type="evidence" value="ECO:0007669"/>
    <property type="project" value="UniProtKB-KW"/>
</dbReference>
<dbReference type="GO" id="GO:0016020">
    <property type="term" value="C:membrane"/>
    <property type="evidence" value="ECO:0007669"/>
    <property type="project" value="UniProtKB-SubCell"/>
</dbReference>
<keyword evidence="5 19" id="KW-0808">Transferase</keyword>
<feature type="domain" description="Histidine kinase" evidence="15">
    <location>
        <begin position="798"/>
        <end position="1016"/>
    </location>
</feature>
<dbReference type="SMART" id="SM00086">
    <property type="entry name" value="PAC"/>
    <property type="match status" value="3"/>
</dbReference>
<dbReference type="PROSITE" id="PS50110">
    <property type="entry name" value="RESPONSE_REGULATORY"/>
    <property type="match status" value="1"/>
</dbReference>
<accession>A0LA90</accession>
<dbReference type="PROSITE" id="PS50113">
    <property type="entry name" value="PAC"/>
    <property type="match status" value="3"/>
</dbReference>
<dbReference type="GO" id="GO:0000155">
    <property type="term" value="F:phosphorelay sensor kinase activity"/>
    <property type="evidence" value="ECO:0007669"/>
    <property type="project" value="InterPro"/>
</dbReference>
<dbReference type="FunFam" id="1.10.287.130:FF:000038">
    <property type="entry name" value="Sensory transduction histidine kinase"/>
    <property type="match status" value="1"/>
</dbReference>
<protein>
    <recommendedName>
        <fullName evidence="3">histidine kinase</fullName>
        <ecNumber evidence="3">2.7.13.3</ecNumber>
    </recommendedName>
</protein>
<name>A0LA90_MAGMM</name>
<dbReference type="eggNOG" id="COG2205">
    <property type="taxonomic scope" value="Bacteria"/>
</dbReference>
<dbReference type="EC" id="2.7.13.3" evidence="3"/>
<evidence type="ECO:0000259" key="15">
    <source>
        <dbReference type="PROSITE" id="PS50109"/>
    </source>
</evidence>
<reference evidence="19 20" key="2">
    <citation type="journal article" date="2012" name="Int. J. Syst. Evol. Microbiol.">
        <title>Magnetococcus marinus gen. nov., sp. nov., a marine, magnetotactic bacterium that represents a novel lineage (Magnetococcaceae fam. nov.; Magnetococcales ord. nov.) at the base of the Alphaproteobacteria.</title>
        <authorList>
            <person name="Bazylinski D.A."/>
            <person name="Williams T.J."/>
            <person name="Lefevre C.T."/>
            <person name="Berg R.J."/>
            <person name="Zhang C.L."/>
            <person name="Bowser S.S."/>
            <person name="Dean A.J."/>
            <person name="Beveridge T.J."/>
        </authorList>
    </citation>
    <scope>NUCLEOTIDE SEQUENCE [LARGE SCALE GENOMIC DNA]</scope>
    <source>
        <strain evidence="20">ATCC BAA-1437 / JCM 17883 / MC-1</strain>
    </source>
</reference>
<dbReference type="PROSITE" id="PS50112">
    <property type="entry name" value="PAS"/>
    <property type="match status" value="2"/>
</dbReference>
<keyword evidence="13" id="KW-0175">Coiled coil</keyword>
<keyword evidence="9" id="KW-0902">Two-component regulatory system</keyword>
<evidence type="ECO:0000256" key="6">
    <source>
        <dbReference type="ARBA" id="ARBA00022741"/>
    </source>
</evidence>
<evidence type="ECO:0000256" key="9">
    <source>
        <dbReference type="ARBA" id="ARBA00023012"/>
    </source>
</evidence>
<evidence type="ECO:0000256" key="12">
    <source>
        <dbReference type="PROSITE-ProRule" id="PRU00169"/>
    </source>
</evidence>
<comment type="subcellular location">
    <subcellularLocation>
        <location evidence="2">Membrane</location>
    </subcellularLocation>
</comment>
<feature type="modified residue" description="4-aspartylphosphate" evidence="12">
    <location>
        <position position="1103"/>
    </location>
</feature>
<dbReference type="InterPro" id="IPR001789">
    <property type="entry name" value="Sig_transdc_resp-reg_receiver"/>
</dbReference>
<dbReference type="Pfam" id="PF08447">
    <property type="entry name" value="PAS_3"/>
    <property type="match status" value="1"/>
</dbReference>
<keyword evidence="20" id="KW-1185">Reference proteome</keyword>
<dbReference type="eggNOG" id="COG2202">
    <property type="taxonomic scope" value="Bacteria"/>
</dbReference>
<evidence type="ECO:0000259" key="17">
    <source>
        <dbReference type="PROSITE" id="PS50112"/>
    </source>
</evidence>
<evidence type="ECO:0000313" key="19">
    <source>
        <dbReference type="EMBL" id="ABK44883.1"/>
    </source>
</evidence>
<proteinExistence type="predicted"/>
<evidence type="ECO:0000259" key="18">
    <source>
        <dbReference type="PROSITE" id="PS50113"/>
    </source>
</evidence>
<dbReference type="Pfam" id="PF00072">
    <property type="entry name" value="Response_reg"/>
    <property type="match status" value="1"/>
</dbReference>
<keyword evidence="6" id="KW-0547">Nucleotide-binding</keyword>
<dbReference type="eggNOG" id="COG3829">
    <property type="taxonomic scope" value="Bacteria"/>
</dbReference>
<dbReference type="InterPro" id="IPR000700">
    <property type="entry name" value="PAS-assoc_C"/>
</dbReference>
<feature type="domain" description="PAC" evidence="18">
    <location>
        <begin position="728"/>
        <end position="780"/>
    </location>
</feature>
<dbReference type="Pfam" id="PF02518">
    <property type="entry name" value="HATPase_c"/>
    <property type="match status" value="1"/>
</dbReference>
<dbReference type="SMART" id="SM00448">
    <property type="entry name" value="REC"/>
    <property type="match status" value="1"/>
</dbReference>
<dbReference type="InterPro" id="IPR011006">
    <property type="entry name" value="CheY-like_superfamily"/>
</dbReference>
<evidence type="ECO:0000256" key="5">
    <source>
        <dbReference type="ARBA" id="ARBA00022679"/>
    </source>
</evidence>
<evidence type="ECO:0000256" key="2">
    <source>
        <dbReference type="ARBA" id="ARBA00004370"/>
    </source>
</evidence>
<feature type="domain" description="PAS" evidence="17">
    <location>
        <begin position="403"/>
        <end position="449"/>
    </location>
</feature>
<evidence type="ECO:0000256" key="1">
    <source>
        <dbReference type="ARBA" id="ARBA00000085"/>
    </source>
</evidence>
<feature type="domain" description="Response regulatory" evidence="16">
    <location>
        <begin position="1054"/>
        <end position="1173"/>
    </location>
</feature>
<dbReference type="CDD" id="cd00130">
    <property type="entry name" value="PAS"/>
    <property type="match status" value="3"/>
</dbReference>
<dbReference type="PANTHER" id="PTHR45339">
    <property type="entry name" value="HYBRID SIGNAL TRANSDUCTION HISTIDINE KINASE J"/>
    <property type="match status" value="1"/>
</dbReference>
<evidence type="ECO:0000256" key="7">
    <source>
        <dbReference type="ARBA" id="ARBA00022777"/>
    </source>
</evidence>
<dbReference type="SUPFAM" id="SSF47384">
    <property type="entry name" value="Homodimeric domain of signal transducing histidine kinase"/>
    <property type="match status" value="1"/>
</dbReference>
<dbReference type="SUPFAM" id="SSF55874">
    <property type="entry name" value="ATPase domain of HSP90 chaperone/DNA topoisomerase II/histidine kinase"/>
    <property type="match status" value="1"/>
</dbReference>
<organism evidence="19 20">
    <name type="scientific">Magnetococcus marinus (strain ATCC BAA-1437 / JCM 17883 / MC-1)</name>
    <dbReference type="NCBI Taxonomy" id="156889"/>
    <lineage>
        <taxon>Bacteria</taxon>
        <taxon>Pseudomonadati</taxon>
        <taxon>Pseudomonadota</taxon>
        <taxon>Magnetococcia</taxon>
        <taxon>Magnetococcales</taxon>
        <taxon>Magnetococcaceae</taxon>
        <taxon>Magnetococcus</taxon>
    </lineage>
</organism>
<keyword evidence="11" id="KW-0131">Cell cycle</keyword>
<dbReference type="PRINTS" id="PR00344">
    <property type="entry name" value="BCTRLSENSOR"/>
</dbReference>
<dbReference type="STRING" id="156889.Mmc1_2383"/>
<keyword evidence="14" id="KW-0812">Transmembrane</keyword>
<evidence type="ECO:0000313" key="20">
    <source>
        <dbReference type="Proteomes" id="UP000002586"/>
    </source>
</evidence>
<dbReference type="FunFam" id="3.30.450.20:FF:000099">
    <property type="entry name" value="Sensory box sensor histidine kinase"/>
    <property type="match status" value="1"/>
</dbReference>
<evidence type="ECO:0000256" key="4">
    <source>
        <dbReference type="ARBA" id="ARBA00022553"/>
    </source>
</evidence>
<dbReference type="HOGENOM" id="CLU_273400_0_0_5"/>
<evidence type="ECO:0000256" key="13">
    <source>
        <dbReference type="SAM" id="Coils"/>
    </source>
</evidence>
<feature type="coiled-coil region" evidence="13">
    <location>
        <begin position="771"/>
        <end position="798"/>
    </location>
</feature>
<evidence type="ECO:0000256" key="3">
    <source>
        <dbReference type="ARBA" id="ARBA00012438"/>
    </source>
</evidence>
<gene>
    <name evidence="19" type="ordered locus">Mmc1_2383</name>
</gene>
<dbReference type="InterPro" id="IPR035965">
    <property type="entry name" value="PAS-like_dom_sf"/>
</dbReference>
<dbReference type="InterPro" id="IPR036890">
    <property type="entry name" value="HATPase_C_sf"/>
</dbReference>
<keyword evidence="7 19" id="KW-0418">Kinase</keyword>
<evidence type="ECO:0000256" key="8">
    <source>
        <dbReference type="ARBA" id="ARBA00022840"/>
    </source>
</evidence>
<keyword evidence="10 14" id="KW-0472">Membrane</keyword>
<dbReference type="SUPFAM" id="SSF52172">
    <property type="entry name" value="CheY-like"/>
    <property type="match status" value="1"/>
</dbReference>
<evidence type="ECO:0000256" key="10">
    <source>
        <dbReference type="ARBA" id="ARBA00023136"/>
    </source>
</evidence>
<dbReference type="PANTHER" id="PTHR45339:SF1">
    <property type="entry name" value="HYBRID SIGNAL TRANSDUCTION HISTIDINE KINASE J"/>
    <property type="match status" value="1"/>
</dbReference>
<dbReference type="Gene3D" id="3.30.450.20">
    <property type="entry name" value="PAS domain"/>
    <property type="match status" value="3"/>
</dbReference>
<dbReference type="SUPFAM" id="SSF55785">
    <property type="entry name" value="PYP-like sensor domain (PAS domain)"/>
    <property type="match status" value="3"/>
</dbReference>
<evidence type="ECO:0000259" key="16">
    <source>
        <dbReference type="PROSITE" id="PS50110"/>
    </source>
</evidence>
<dbReference type="InterPro" id="IPR000014">
    <property type="entry name" value="PAS"/>
</dbReference>